<evidence type="ECO:0000313" key="6">
    <source>
        <dbReference type="EMBL" id="KAK0627592.1"/>
    </source>
</evidence>
<dbReference type="Gene3D" id="1.20.120.1630">
    <property type="match status" value="1"/>
</dbReference>
<gene>
    <name evidence="6" type="ORF">B0T14DRAFT_424253</name>
</gene>
<sequence>APSWLMHLALIMCGGIPLRLVSYAALGKNFTFTLAEPDRLTATGLYSYVQHPSYAGLPVLVVCNVALLCKTDGALSCWAPPARYCVLQVARFVLAPVGLAGFPFAVWTCEVRGGDFERSV</sequence>
<keyword evidence="3 5" id="KW-1133">Transmembrane helix</keyword>
<feature type="transmembrane region" description="Helical" evidence="5">
    <location>
        <begin position="6"/>
        <end position="26"/>
    </location>
</feature>
<comment type="catalytic activity">
    <reaction evidence="5">
        <text>[protein]-C-terminal S-[(2E,6E)-farnesyl]-L-cysteine + S-adenosyl-L-methionine = [protein]-C-terminal S-[(2E,6E)-farnesyl]-L-cysteine methyl ester + S-adenosyl-L-homocysteine</text>
        <dbReference type="Rhea" id="RHEA:21672"/>
        <dbReference type="Rhea" id="RHEA-COMP:12125"/>
        <dbReference type="Rhea" id="RHEA-COMP:12126"/>
        <dbReference type="ChEBI" id="CHEBI:57856"/>
        <dbReference type="ChEBI" id="CHEBI:59789"/>
        <dbReference type="ChEBI" id="CHEBI:90510"/>
        <dbReference type="ChEBI" id="CHEBI:90511"/>
        <dbReference type="EC" id="2.1.1.100"/>
    </reaction>
</comment>
<keyword evidence="5" id="KW-0808">Transferase</keyword>
<dbReference type="InterPro" id="IPR007269">
    <property type="entry name" value="ICMT_MeTrfase"/>
</dbReference>
<comment type="subcellular location">
    <subcellularLocation>
        <location evidence="5">Endoplasmic reticulum membrane</location>
        <topology evidence="5">Multi-pass membrane protein</topology>
    </subcellularLocation>
    <subcellularLocation>
        <location evidence="1">Membrane</location>
        <topology evidence="1">Multi-pass membrane protein</topology>
    </subcellularLocation>
</comment>
<reference evidence="6" key="1">
    <citation type="submission" date="2023-06" db="EMBL/GenBank/DDBJ databases">
        <title>Genome-scale phylogeny and comparative genomics of the fungal order Sordariales.</title>
        <authorList>
            <consortium name="Lawrence Berkeley National Laboratory"/>
            <person name="Hensen N."/>
            <person name="Bonometti L."/>
            <person name="Westerberg I."/>
            <person name="Brannstrom I.O."/>
            <person name="Guillou S."/>
            <person name="Cros-Aarteil S."/>
            <person name="Calhoun S."/>
            <person name="Haridas S."/>
            <person name="Kuo A."/>
            <person name="Mondo S."/>
            <person name="Pangilinan J."/>
            <person name="Riley R."/>
            <person name="Labutti K."/>
            <person name="Andreopoulos B."/>
            <person name="Lipzen A."/>
            <person name="Chen C."/>
            <person name="Yanf M."/>
            <person name="Daum C."/>
            <person name="Ng V."/>
            <person name="Clum A."/>
            <person name="Steindorff A."/>
            <person name="Ohm R."/>
            <person name="Martin F."/>
            <person name="Silar P."/>
            <person name="Natvig D."/>
            <person name="Lalanne C."/>
            <person name="Gautier V."/>
            <person name="Ament-Velasquez S.L."/>
            <person name="Kruys A."/>
            <person name="Hutchinson M.I."/>
            <person name="Powell A.J."/>
            <person name="Barry K."/>
            <person name="Miller A.N."/>
            <person name="Grigoriev I.V."/>
            <person name="Debuchy R."/>
            <person name="Gladieux P."/>
            <person name="Thoren M.H."/>
            <person name="Johannesson H."/>
        </authorList>
    </citation>
    <scope>NUCLEOTIDE SEQUENCE</scope>
    <source>
        <strain evidence="6">CBS 606.72</strain>
    </source>
</reference>
<dbReference type="GO" id="GO:0004671">
    <property type="term" value="F:protein C-terminal S-isoprenylcysteine carboxyl O-methyltransferase activity"/>
    <property type="evidence" value="ECO:0007669"/>
    <property type="project" value="UniProtKB-EC"/>
</dbReference>
<keyword evidence="5" id="KW-0949">S-adenosyl-L-methionine</keyword>
<evidence type="ECO:0000256" key="1">
    <source>
        <dbReference type="ARBA" id="ARBA00004141"/>
    </source>
</evidence>
<protein>
    <recommendedName>
        <fullName evidence="5">Protein-S-isoprenylcysteine O-methyltransferase</fullName>
        <ecNumber evidence="5">2.1.1.100</ecNumber>
    </recommendedName>
</protein>
<comment type="caution">
    <text evidence="5">Lacks conserved residue(s) required for the propagation of feature annotation.</text>
</comment>
<dbReference type="Pfam" id="PF04140">
    <property type="entry name" value="ICMT"/>
    <property type="match status" value="1"/>
</dbReference>
<comment type="caution">
    <text evidence="6">The sequence shown here is derived from an EMBL/GenBank/DDBJ whole genome shotgun (WGS) entry which is preliminary data.</text>
</comment>
<dbReference type="AlphaFoldDB" id="A0AA40C727"/>
<evidence type="ECO:0000313" key="7">
    <source>
        <dbReference type="Proteomes" id="UP001175000"/>
    </source>
</evidence>
<evidence type="ECO:0000256" key="4">
    <source>
        <dbReference type="ARBA" id="ARBA00023136"/>
    </source>
</evidence>
<dbReference type="Proteomes" id="UP001175000">
    <property type="component" value="Unassembled WGS sequence"/>
</dbReference>
<keyword evidence="5" id="KW-0489">Methyltransferase</keyword>
<accession>A0AA40C727</accession>
<evidence type="ECO:0000256" key="5">
    <source>
        <dbReference type="RuleBase" id="RU362022"/>
    </source>
</evidence>
<evidence type="ECO:0000256" key="2">
    <source>
        <dbReference type="ARBA" id="ARBA00022692"/>
    </source>
</evidence>
<organism evidence="6 7">
    <name type="scientific">Immersiella caudata</name>
    <dbReference type="NCBI Taxonomy" id="314043"/>
    <lineage>
        <taxon>Eukaryota</taxon>
        <taxon>Fungi</taxon>
        <taxon>Dikarya</taxon>
        <taxon>Ascomycota</taxon>
        <taxon>Pezizomycotina</taxon>
        <taxon>Sordariomycetes</taxon>
        <taxon>Sordariomycetidae</taxon>
        <taxon>Sordariales</taxon>
        <taxon>Lasiosphaeriaceae</taxon>
        <taxon>Immersiella</taxon>
    </lineage>
</organism>
<dbReference type="EC" id="2.1.1.100" evidence="5"/>
<proteinExistence type="inferred from homology"/>
<dbReference type="GO" id="GO:0032259">
    <property type="term" value="P:methylation"/>
    <property type="evidence" value="ECO:0007669"/>
    <property type="project" value="UniProtKB-KW"/>
</dbReference>
<dbReference type="EMBL" id="JAULSU010000002">
    <property type="protein sequence ID" value="KAK0627592.1"/>
    <property type="molecule type" value="Genomic_DNA"/>
</dbReference>
<keyword evidence="2 5" id="KW-0812">Transmembrane</keyword>
<keyword evidence="5" id="KW-0256">Endoplasmic reticulum</keyword>
<keyword evidence="4 5" id="KW-0472">Membrane</keyword>
<feature type="non-terminal residue" evidence="6">
    <location>
        <position position="1"/>
    </location>
</feature>
<name>A0AA40C727_9PEZI</name>
<comment type="similarity">
    <text evidence="5">Belongs to the class VI-like SAM-binding methyltransferase superfamily. Isoprenylcysteine carboxyl methyltransferase family.</text>
</comment>
<keyword evidence="7" id="KW-1185">Reference proteome</keyword>
<evidence type="ECO:0000256" key="3">
    <source>
        <dbReference type="ARBA" id="ARBA00022989"/>
    </source>
</evidence>
<dbReference type="GO" id="GO:0005789">
    <property type="term" value="C:endoplasmic reticulum membrane"/>
    <property type="evidence" value="ECO:0007669"/>
    <property type="project" value="UniProtKB-SubCell"/>
</dbReference>